<proteinExistence type="predicted"/>
<protein>
    <recommendedName>
        <fullName evidence="3">DUF6533 domain-containing protein</fullName>
    </recommendedName>
</protein>
<dbReference type="AlphaFoldDB" id="A0A4Q9MEQ3"/>
<dbReference type="Proteomes" id="UP000292957">
    <property type="component" value="Unassembled WGS sequence"/>
</dbReference>
<accession>A0A4Q9MEQ3</accession>
<dbReference type="InterPro" id="IPR045340">
    <property type="entry name" value="DUF6533"/>
</dbReference>
<dbReference type="EMBL" id="ML143470">
    <property type="protein sequence ID" value="TBU24948.1"/>
    <property type="molecule type" value="Genomic_DNA"/>
</dbReference>
<gene>
    <name evidence="4" type="ORF">BD311DRAFT_855376</name>
</gene>
<keyword evidence="2" id="KW-0472">Membrane</keyword>
<sequence length="319" mass="35336">VFLYDTILTTGEEVRCFWGRKVTGAAILFWLNKYMTMLYLVWNLGNLLDLPNNVCVFSHRFFEVYRDIGTDIFVAFSAIRVYALQRNIFLSFITFVLSMTPFGVNLVQFGFGLSGKNIPPFGCAPVGYESSDLDKKSVDADIVWTEILTVLSRSCLIAADCLAAGVTWFTLARPRDIHFIGVLKSSLTRVLLIDGTVYFLTLGLVNSLHLTFALLALDVITLKGTSILENFTIPLTAVLVSRFLLHLQSASLRTVGSIHSSQMSTMNLDRSALYERVVGSLGTRITADDFGEEEGDFDTTSGNSDSPDQADEGTEVQRD</sequence>
<reference evidence="4" key="1">
    <citation type="submission" date="2019-01" db="EMBL/GenBank/DDBJ databases">
        <title>Draft genome sequences of three monokaryotic isolates of the white-rot basidiomycete fungus Dichomitus squalens.</title>
        <authorList>
            <consortium name="DOE Joint Genome Institute"/>
            <person name="Lopez S.C."/>
            <person name="Andreopoulos B."/>
            <person name="Pangilinan J."/>
            <person name="Lipzen A."/>
            <person name="Riley R."/>
            <person name="Ahrendt S."/>
            <person name="Ng V."/>
            <person name="Barry K."/>
            <person name="Daum C."/>
            <person name="Grigoriev I.V."/>
            <person name="Hilden K.S."/>
            <person name="Makela M.R."/>
            <person name="de Vries R.P."/>
        </authorList>
    </citation>
    <scope>NUCLEOTIDE SEQUENCE [LARGE SCALE GENOMIC DNA]</scope>
    <source>
        <strain evidence="4">OM18370.1</strain>
    </source>
</reference>
<organism evidence="4">
    <name type="scientific">Dichomitus squalens</name>
    <dbReference type="NCBI Taxonomy" id="114155"/>
    <lineage>
        <taxon>Eukaryota</taxon>
        <taxon>Fungi</taxon>
        <taxon>Dikarya</taxon>
        <taxon>Basidiomycota</taxon>
        <taxon>Agaricomycotina</taxon>
        <taxon>Agaricomycetes</taxon>
        <taxon>Polyporales</taxon>
        <taxon>Polyporaceae</taxon>
        <taxon>Dichomitus</taxon>
    </lineage>
</organism>
<evidence type="ECO:0000259" key="3">
    <source>
        <dbReference type="Pfam" id="PF20151"/>
    </source>
</evidence>
<feature type="region of interest" description="Disordered" evidence="1">
    <location>
        <begin position="288"/>
        <end position="319"/>
    </location>
</feature>
<feature type="domain" description="DUF6533" evidence="3">
    <location>
        <begin position="1"/>
        <end position="38"/>
    </location>
</feature>
<feature type="transmembrane region" description="Helical" evidence="2">
    <location>
        <begin position="191"/>
        <end position="215"/>
    </location>
</feature>
<keyword evidence="2" id="KW-1133">Transmembrane helix</keyword>
<evidence type="ECO:0000313" key="4">
    <source>
        <dbReference type="EMBL" id="TBU24948.1"/>
    </source>
</evidence>
<feature type="compositionally biased region" description="Acidic residues" evidence="1">
    <location>
        <begin position="308"/>
        <end position="319"/>
    </location>
</feature>
<keyword evidence="2" id="KW-0812">Transmembrane</keyword>
<feature type="non-terminal residue" evidence="4">
    <location>
        <position position="1"/>
    </location>
</feature>
<dbReference type="OrthoDB" id="2756573at2759"/>
<name>A0A4Q9MEQ3_9APHY</name>
<evidence type="ECO:0000256" key="2">
    <source>
        <dbReference type="SAM" id="Phobius"/>
    </source>
</evidence>
<evidence type="ECO:0000256" key="1">
    <source>
        <dbReference type="SAM" id="MobiDB-lite"/>
    </source>
</evidence>
<feature type="transmembrane region" description="Helical" evidence="2">
    <location>
        <begin position="89"/>
        <end position="111"/>
    </location>
</feature>
<dbReference type="Pfam" id="PF20151">
    <property type="entry name" value="DUF6533"/>
    <property type="match status" value="1"/>
</dbReference>